<feature type="region of interest" description="Disordered" evidence="1">
    <location>
        <begin position="1"/>
        <end position="42"/>
    </location>
</feature>
<evidence type="ECO:0000313" key="2">
    <source>
        <dbReference type="EMBL" id="AOP54919.1"/>
    </source>
</evidence>
<evidence type="ECO:0000313" key="3">
    <source>
        <dbReference type="Proteomes" id="UP000094793"/>
    </source>
</evidence>
<gene>
    <name evidence="2" type="ORF">BLSMQ_3217</name>
</gene>
<reference evidence="3" key="1">
    <citation type="submission" date="2016-09" db="EMBL/GenBank/DDBJ databases">
        <title>Complete Genome Sequence of Brevibacterium linens SMQ-1335.</title>
        <authorList>
            <person name="de Melo A.G."/>
            <person name="Labrie S.J."/>
            <person name="Dumaresq J."/>
            <person name="Roberts R.J."/>
            <person name="Tremblay D.M."/>
            <person name="Moineau S."/>
        </authorList>
    </citation>
    <scope>NUCLEOTIDE SEQUENCE [LARGE SCALE GENOMIC DNA]</scope>
    <source>
        <strain evidence="3">SMQ-1335</strain>
    </source>
</reference>
<protein>
    <submittedName>
        <fullName evidence="2">Uncharacterized protein</fullName>
    </submittedName>
</protein>
<proteinExistence type="predicted"/>
<name>A0A1D7W7A8_BREAU</name>
<dbReference type="AlphaFoldDB" id="A0A1D7W7A8"/>
<dbReference type="Proteomes" id="UP000094793">
    <property type="component" value="Chromosome"/>
</dbReference>
<accession>A0A1D7W7A8</accession>
<dbReference type="EMBL" id="CP017150">
    <property type="protein sequence ID" value="AOP54919.1"/>
    <property type="molecule type" value="Genomic_DNA"/>
</dbReference>
<organism evidence="2 3">
    <name type="scientific">Brevibacterium aurantiacum</name>
    <dbReference type="NCBI Taxonomy" id="273384"/>
    <lineage>
        <taxon>Bacteria</taxon>
        <taxon>Bacillati</taxon>
        <taxon>Actinomycetota</taxon>
        <taxon>Actinomycetes</taxon>
        <taxon>Micrococcales</taxon>
        <taxon>Brevibacteriaceae</taxon>
        <taxon>Brevibacterium</taxon>
    </lineage>
</organism>
<evidence type="ECO:0000256" key="1">
    <source>
        <dbReference type="SAM" id="MobiDB-lite"/>
    </source>
</evidence>
<sequence>MLKYSSCRQRYPEDRVTTTGEAGGNALNEGLGSDEPVDFNSA</sequence>
<dbReference type="KEGG" id="blin:BLSMQ_3217"/>